<feature type="transmembrane region" description="Helical" evidence="1">
    <location>
        <begin position="207"/>
        <end position="228"/>
    </location>
</feature>
<reference evidence="2 3" key="1">
    <citation type="submission" date="2016-06" db="EMBL/GenBank/DDBJ databases">
        <title>Complete genome sequence of a deep-branching marine Gamma Proteobacterium Woeseia oceani type strain XK5.</title>
        <authorList>
            <person name="Mu D."/>
            <person name="Du Z."/>
        </authorList>
    </citation>
    <scope>NUCLEOTIDE SEQUENCE [LARGE SCALE GENOMIC DNA]</scope>
    <source>
        <strain evidence="2 3">XK5</strain>
    </source>
</reference>
<dbReference type="RefSeq" id="WP_068612394.1">
    <property type="nucleotide sequence ID" value="NZ_CP016268.1"/>
</dbReference>
<keyword evidence="1" id="KW-1133">Transmembrane helix</keyword>
<organism evidence="2 3">
    <name type="scientific">Woeseia oceani</name>
    <dbReference type="NCBI Taxonomy" id="1548547"/>
    <lineage>
        <taxon>Bacteria</taxon>
        <taxon>Pseudomonadati</taxon>
        <taxon>Pseudomonadota</taxon>
        <taxon>Gammaproteobacteria</taxon>
        <taxon>Woeseiales</taxon>
        <taxon>Woeseiaceae</taxon>
        <taxon>Woeseia</taxon>
    </lineage>
</organism>
<gene>
    <name evidence="2" type="ORF">BA177_02340</name>
</gene>
<dbReference type="KEGG" id="woc:BA177_02340"/>
<keyword evidence="1" id="KW-0472">Membrane</keyword>
<keyword evidence="1" id="KW-0812">Transmembrane</keyword>
<feature type="transmembrane region" description="Helical" evidence="1">
    <location>
        <begin position="64"/>
        <end position="91"/>
    </location>
</feature>
<keyword evidence="3" id="KW-1185">Reference proteome</keyword>
<name>A0A193LCP4_9GAMM</name>
<evidence type="ECO:0000313" key="3">
    <source>
        <dbReference type="Proteomes" id="UP000092695"/>
    </source>
</evidence>
<dbReference type="AlphaFoldDB" id="A0A193LCP4"/>
<feature type="transmembrane region" description="Helical" evidence="1">
    <location>
        <begin position="171"/>
        <end position="195"/>
    </location>
</feature>
<accession>A0A193LCP4</accession>
<evidence type="ECO:0000256" key="1">
    <source>
        <dbReference type="SAM" id="Phobius"/>
    </source>
</evidence>
<feature type="transmembrane region" description="Helical" evidence="1">
    <location>
        <begin position="20"/>
        <end position="44"/>
    </location>
</feature>
<feature type="transmembrane region" description="Helical" evidence="1">
    <location>
        <begin position="121"/>
        <end position="151"/>
    </location>
</feature>
<protein>
    <submittedName>
        <fullName evidence="2">Uncharacterized protein</fullName>
    </submittedName>
</protein>
<sequence length="307" mass="33706">MIQTQLALLQRELWEHRSIYVAPLVVALLIALMSITGQVAVSAFDTQVDLSILGASNLGETERAAAVTVLTSAISAMLMMTMAILGVFYLLDALYTERRDKSILFWRSLPITDAETVISKLLTAVVVIPLVTFAIVVVTQIFVVAISSMWVSGRGGDGWSLIWGATPFLDTWFATLLFFLAIPLWYMPFAGWFLFVSAWTRRSPFLVAILPLFVVPMLERILVGTSFFREAIFGRFSAMPLFGGFDSAGILIVEDGPPTFDADAKASLLALIDLPAYLSDPALWTGIVVGGLFTAAAIYVRRYRDDS</sequence>
<dbReference type="EMBL" id="CP016268">
    <property type="protein sequence ID" value="ANO50211.1"/>
    <property type="molecule type" value="Genomic_DNA"/>
</dbReference>
<feature type="transmembrane region" description="Helical" evidence="1">
    <location>
        <begin position="282"/>
        <end position="300"/>
    </location>
</feature>
<dbReference type="Proteomes" id="UP000092695">
    <property type="component" value="Chromosome"/>
</dbReference>
<evidence type="ECO:0000313" key="2">
    <source>
        <dbReference type="EMBL" id="ANO50211.1"/>
    </source>
</evidence>
<dbReference type="OrthoDB" id="118685at2"/>
<proteinExistence type="predicted"/>
<dbReference type="STRING" id="1548547.BA177_02340"/>